<evidence type="ECO:0000256" key="1">
    <source>
        <dbReference type="SAM" id="MobiDB-lite"/>
    </source>
</evidence>
<feature type="compositionally biased region" description="Basic and acidic residues" evidence="1">
    <location>
        <begin position="43"/>
        <end position="56"/>
    </location>
</feature>
<dbReference type="AlphaFoldDB" id="A0A699XMF8"/>
<gene>
    <name evidence="2" type="ORF">Tci_932392</name>
</gene>
<dbReference type="EMBL" id="BKCJ011877539">
    <property type="protein sequence ID" value="GFD60423.1"/>
    <property type="molecule type" value="Genomic_DNA"/>
</dbReference>
<reference evidence="2" key="1">
    <citation type="journal article" date="2019" name="Sci. Rep.">
        <title>Draft genome of Tanacetum cinerariifolium, the natural source of mosquito coil.</title>
        <authorList>
            <person name="Yamashiro T."/>
            <person name="Shiraishi A."/>
            <person name="Satake H."/>
            <person name="Nakayama K."/>
        </authorList>
    </citation>
    <scope>NUCLEOTIDE SEQUENCE</scope>
</reference>
<protein>
    <submittedName>
        <fullName evidence="2">Uncharacterized protein</fullName>
    </submittedName>
</protein>
<feature type="non-terminal residue" evidence="2">
    <location>
        <position position="1"/>
    </location>
</feature>
<sequence length="56" mass="5945">NSPTGEVAEGHIKRVKGVAPIKADDAKVETKDAVVDDDAAEAADDRYHKGDARDAR</sequence>
<evidence type="ECO:0000313" key="2">
    <source>
        <dbReference type="EMBL" id="GFD60423.1"/>
    </source>
</evidence>
<accession>A0A699XMF8</accession>
<feature type="non-terminal residue" evidence="2">
    <location>
        <position position="56"/>
    </location>
</feature>
<organism evidence="2">
    <name type="scientific">Tanacetum cinerariifolium</name>
    <name type="common">Dalmatian daisy</name>
    <name type="synonym">Chrysanthemum cinerariifolium</name>
    <dbReference type="NCBI Taxonomy" id="118510"/>
    <lineage>
        <taxon>Eukaryota</taxon>
        <taxon>Viridiplantae</taxon>
        <taxon>Streptophyta</taxon>
        <taxon>Embryophyta</taxon>
        <taxon>Tracheophyta</taxon>
        <taxon>Spermatophyta</taxon>
        <taxon>Magnoliopsida</taxon>
        <taxon>eudicotyledons</taxon>
        <taxon>Gunneridae</taxon>
        <taxon>Pentapetalae</taxon>
        <taxon>asterids</taxon>
        <taxon>campanulids</taxon>
        <taxon>Asterales</taxon>
        <taxon>Asteraceae</taxon>
        <taxon>Asteroideae</taxon>
        <taxon>Anthemideae</taxon>
        <taxon>Anthemidinae</taxon>
        <taxon>Tanacetum</taxon>
    </lineage>
</organism>
<proteinExistence type="predicted"/>
<feature type="region of interest" description="Disordered" evidence="1">
    <location>
        <begin position="30"/>
        <end position="56"/>
    </location>
</feature>
<name>A0A699XMF8_TANCI</name>
<comment type="caution">
    <text evidence="2">The sequence shown here is derived from an EMBL/GenBank/DDBJ whole genome shotgun (WGS) entry which is preliminary data.</text>
</comment>